<evidence type="ECO:0000256" key="16">
    <source>
        <dbReference type="SAM" id="SignalP"/>
    </source>
</evidence>
<evidence type="ECO:0000256" key="13">
    <source>
        <dbReference type="ARBA" id="ARBA00023136"/>
    </source>
</evidence>
<dbReference type="EMBL" id="OK104733">
    <property type="protein sequence ID" value="UXX18932.1"/>
    <property type="molecule type" value="Genomic_DNA"/>
</dbReference>
<keyword evidence="11 15" id="KW-0520">NAD</keyword>
<keyword evidence="13 15" id="KW-0472">Membrane</keyword>
<evidence type="ECO:0000256" key="1">
    <source>
        <dbReference type="ARBA" id="ARBA00004225"/>
    </source>
</evidence>
<keyword evidence="6 15" id="KW-0679">Respiratory chain</keyword>
<evidence type="ECO:0000256" key="11">
    <source>
        <dbReference type="ARBA" id="ARBA00023027"/>
    </source>
</evidence>
<dbReference type="AlphaFoldDB" id="A0A977TMK7"/>
<evidence type="ECO:0000313" key="18">
    <source>
        <dbReference type="EMBL" id="UXX18893.1"/>
    </source>
</evidence>
<evidence type="ECO:0000256" key="6">
    <source>
        <dbReference type="ARBA" id="ARBA00022660"/>
    </source>
</evidence>
<dbReference type="InterPro" id="IPR050269">
    <property type="entry name" value="ComplexI_Subunit6"/>
</dbReference>
<evidence type="ECO:0000256" key="4">
    <source>
        <dbReference type="ARBA" id="ARBA00021095"/>
    </source>
</evidence>
<dbReference type="PANTHER" id="PTHR11435">
    <property type="entry name" value="NADH UBIQUINONE OXIDOREDUCTASE SUBUNIT ND6"/>
    <property type="match status" value="1"/>
</dbReference>
<keyword evidence="8 15" id="KW-1278">Translocase</keyword>
<comment type="function">
    <text evidence="15">Core subunit of the mitochondrial membrane respiratory chain NADH dehydrogenase (Complex I) which catalyzes electron transfer from NADH through the respiratory chain, using ubiquinone as an electron acceptor. Essential for the catalytic activity and assembly of complex I.</text>
</comment>
<evidence type="ECO:0000313" key="19">
    <source>
        <dbReference type="EMBL" id="UXX18906.1"/>
    </source>
</evidence>
<evidence type="ECO:0000313" key="20">
    <source>
        <dbReference type="EMBL" id="UXX18932.1"/>
    </source>
</evidence>
<dbReference type="GO" id="GO:0031966">
    <property type="term" value="C:mitochondrial membrane"/>
    <property type="evidence" value="ECO:0007669"/>
    <property type="project" value="UniProtKB-SubCell"/>
</dbReference>
<dbReference type="EMBL" id="OK104667">
    <property type="protein sequence ID" value="UXX18074.1"/>
    <property type="molecule type" value="Genomic_DNA"/>
</dbReference>
<evidence type="ECO:0000256" key="15">
    <source>
        <dbReference type="RuleBase" id="RU004430"/>
    </source>
</evidence>
<dbReference type="CTD" id="4541"/>
<dbReference type="Pfam" id="PF00499">
    <property type="entry name" value="Oxidored_q3"/>
    <property type="match status" value="1"/>
</dbReference>
<dbReference type="EC" id="7.1.1.2" evidence="3 15"/>
<evidence type="ECO:0000256" key="7">
    <source>
        <dbReference type="ARBA" id="ARBA00022692"/>
    </source>
</evidence>
<proteinExistence type="inferred from homology"/>
<keyword evidence="12 15" id="KW-0496">Mitochondrion</keyword>
<keyword evidence="7 15" id="KW-0812">Transmembrane</keyword>
<organism evidence="18">
    <name type="scientific">Aspidoscelis neomexicanus</name>
    <dbReference type="NCBI Taxonomy" id="2936315"/>
    <lineage>
        <taxon>Eukaryota</taxon>
        <taxon>Metazoa</taxon>
        <taxon>Chordata</taxon>
        <taxon>Craniata</taxon>
        <taxon>Vertebrata</taxon>
        <taxon>Euteleostomi</taxon>
        <taxon>Lepidosauria</taxon>
        <taxon>Squamata</taxon>
        <taxon>Bifurcata</taxon>
        <taxon>Unidentata</taxon>
        <taxon>Episquamata</taxon>
        <taxon>Laterata</taxon>
        <taxon>Teiioidea</taxon>
        <taxon>Teiidae</taxon>
        <taxon>Aspidoscelis</taxon>
    </lineage>
</organism>
<reference evidence="18" key="1">
    <citation type="submission" date="2021-09" db="EMBL/GenBank/DDBJ databases">
        <authorList>
            <person name="Maldonado J.A."/>
            <person name="Firneno T.J. Jr."/>
            <person name="Fujita M.K."/>
        </authorList>
    </citation>
    <scope>NUCLEOTIDE SEQUENCE</scope>
    <source>
        <strain evidence="17">ASH078</strain>
        <strain evidence="18">RLK089</strain>
        <strain evidence="19">RLK090</strain>
        <strain evidence="20">RLK095</strain>
    </source>
</reference>
<accession>A0A977TMK7</accession>
<dbReference type="RefSeq" id="YP_010531662.1">
    <property type="nucleotide sequence ID" value="NC_067818.1"/>
</dbReference>
<feature type="transmembrane region" description="Helical" evidence="15">
    <location>
        <begin position="89"/>
        <end position="113"/>
    </location>
</feature>
<evidence type="ECO:0000256" key="3">
    <source>
        <dbReference type="ARBA" id="ARBA00012944"/>
    </source>
</evidence>
<evidence type="ECO:0000256" key="5">
    <source>
        <dbReference type="ARBA" id="ARBA00022448"/>
    </source>
</evidence>
<keyword evidence="9 15" id="KW-0249">Electron transport</keyword>
<protein>
    <recommendedName>
        <fullName evidence="4 15">NADH-ubiquinone oxidoreductase chain 6</fullName>
        <ecNumber evidence="3 15">7.1.1.2</ecNumber>
    </recommendedName>
</protein>
<feature type="signal peptide" evidence="16">
    <location>
        <begin position="1"/>
        <end position="20"/>
    </location>
</feature>
<evidence type="ECO:0000256" key="2">
    <source>
        <dbReference type="ARBA" id="ARBA00005698"/>
    </source>
</evidence>
<sequence>MYIFFVLAFCIVFGTIGVACHPSPFFGAVGLLFCVLGGCFYLLCLGVNFVGVVLLLVYLGGVLVVYAYSIALASDKYSETWGSRPVKGYVLSYGLFVLCMFCLVGEFYNIGVYFGVVEDIVGVSLLYSCGGGLLLLCGVGLLLCLFSVLELVRGRVRGGLRMV</sequence>
<keyword evidence="5 15" id="KW-0813">Transport</keyword>
<comment type="similarity">
    <text evidence="2 15">Belongs to the complex I subunit 6 family.</text>
</comment>
<evidence type="ECO:0000256" key="9">
    <source>
        <dbReference type="ARBA" id="ARBA00022982"/>
    </source>
</evidence>
<dbReference type="InterPro" id="IPR001457">
    <property type="entry name" value="NADH_UbQ/plastoQ_OxRdtase_su6"/>
</dbReference>
<gene>
    <name evidence="18" type="primary">ND6</name>
</gene>
<feature type="transmembrane region" description="Helical" evidence="15">
    <location>
        <begin position="35"/>
        <end position="68"/>
    </location>
</feature>
<name>A0A977TMK7_9SAUR</name>
<keyword evidence="10 15" id="KW-1133">Transmembrane helix</keyword>
<feature type="chain" id="PRO_5036621076" description="NADH-ubiquinone oxidoreductase chain 6" evidence="16">
    <location>
        <begin position="21"/>
        <end position="163"/>
    </location>
</feature>
<geneLocation type="mitochondrion" evidence="18"/>
<feature type="transmembrane region" description="Helical" evidence="15">
    <location>
        <begin position="125"/>
        <end position="152"/>
    </location>
</feature>
<dbReference type="Gene3D" id="1.20.120.1200">
    <property type="entry name" value="NADH-ubiquinone/plastoquinone oxidoreductase chain 6, subunit NuoJ"/>
    <property type="match status" value="1"/>
</dbReference>
<comment type="catalytic activity">
    <reaction evidence="14 15">
        <text>a ubiquinone + NADH + 5 H(+)(in) = a ubiquinol + NAD(+) + 4 H(+)(out)</text>
        <dbReference type="Rhea" id="RHEA:29091"/>
        <dbReference type="Rhea" id="RHEA-COMP:9565"/>
        <dbReference type="Rhea" id="RHEA-COMP:9566"/>
        <dbReference type="ChEBI" id="CHEBI:15378"/>
        <dbReference type="ChEBI" id="CHEBI:16389"/>
        <dbReference type="ChEBI" id="CHEBI:17976"/>
        <dbReference type="ChEBI" id="CHEBI:57540"/>
        <dbReference type="ChEBI" id="CHEBI:57945"/>
        <dbReference type="EC" id="7.1.1.2"/>
    </reaction>
</comment>
<dbReference type="PANTHER" id="PTHR11435:SF1">
    <property type="entry name" value="NADH-UBIQUINONE OXIDOREDUCTASE CHAIN 6"/>
    <property type="match status" value="1"/>
</dbReference>
<dbReference type="GeneID" id="76337639"/>
<evidence type="ECO:0000256" key="12">
    <source>
        <dbReference type="ARBA" id="ARBA00023128"/>
    </source>
</evidence>
<comment type="subcellular location">
    <subcellularLocation>
        <location evidence="1 15">Mitochondrion membrane</location>
        <topology evidence="1 15">Multi-pass membrane protein</topology>
    </subcellularLocation>
</comment>
<evidence type="ECO:0000313" key="17">
    <source>
        <dbReference type="EMBL" id="UXX18074.1"/>
    </source>
</evidence>
<evidence type="ECO:0000256" key="8">
    <source>
        <dbReference type="ARBA" id="ARBA00022967"/>
    </source>
</evidence>
<evidence type="ECO:0000256" key="14">
    <source>
        <dbReference type="ARBA" id="ARBA00049551"/>
    </source>
</evidence>
<dbReference type="GO" id="GO:0008137">
    <property type="term" value="F:NADH dehydrogenase (ubiquinone) activity"/>
    <property type="evidence" value="ECO:0007669"/>
    <property type="project" value="UniProtKB-UniRule"/>
</dbReference>
<dbReference type="EMBL" id="OK104730">
    <property type="protein sequence ID" value="UXX18893.1"/>
    <property type="molecule type" value="Genomic_DNA"/>
</dbReference>
<evidence type="ECO:0000256" key="10">
    <source>
        <dbReference type="ARBA" id="ARBA00022989"/>
    </source>
</evidence>
<keyword evidence="16" id="KW-0732">Signal</keyword>
<keyword evidence="15" id="KW-0830">Ubiquinone</keyword>
<dbReference type="InterPro" id="IPR042106">
    <property type="entry name" value="Nuo/plastoQ_OxRdtase_6_NuoJ"/>
</dbReference>
<dbReference type="EMBL" id="OK104731">
    <property type="protein sequence ID" value="UXX18906.1"/>
    <property type="molecule type" value="Genomic_DNA"/>
</dbReference>